<accession>A0ABV2SWQ8</accession>
<dbReference type="InterPro" id="IPR006680">
    <property type="entry name" value="Amidohydro-rel"/>
</dbReference>
<dbReference type="InterPro" id="IPR032466">
    <property type="entry name" value="Metal_Hydrolase"/>
</dbReference>
<evidence type="ECO:0000313" key="2">
    <source>
        <dbReference type="EMBL" id="MET6991587.1"/>
    </source>
</evidence>
<dbReference type="SUPFAM" id="SSF51556">
    <property type="entry name" value="Metallo-dependent hydrolases"/>
    <property type="match status" value="1"/>
</dbReference>
<proteinExistence type="predicted"/>
<feature type="domain" description="Amidohydrolase-related" evidence="1">
    <location>
        <begin position="92"/>
        <end position="445"/>
    </location>
</feature>
<comment type="caution">
    <text evidence="2">The sequence shown here is derived from an EMBL/GenBank/DDBJ whole genome shotgun (WGS) entry which is preliminary data.</text>
</comment>
<sequence>MKKNQLFHFCLFLFIFQPFGHSQEFSKQVSDFIAIQDSMVVFRNATVIDGTGGPIKYNQDIIIHNNKITAIGNTGKIVLPKNTKTIDASGKTLIPGLIMLHEHLFYAKPFDNNYKGTHMTNTFPQLYLAGGVTTLRTAGSLEANADLNVKNLIDRGRSLGPTIDVSTPHIEREGFIPQLQSLYGDENIENWMNYWFDKGITSVKVYNNITKEDLSTIIKVSHARNIRVTGHLCSITYREAAELGIDNLEHSFMASTDFVSDKPEDKCVFGEPSLNGLDENDPNLLDLMNFLIEKNVTLTYTPTVFEPFTNREVIPGGGKAALAPYLLEQMQAIYDQSINTKRDSLRLLSFKKEMKRVLKYHSLGGKITVGTDPTGSGKTIAGYSNQRLIELLIETGLDIEEAIKLATLNGAQYLQIEKETGTIEVGKEADLILIDGDLSKDVTAIRKMELIFKNGIGFDSKKIFASVNGKVGLY</sequence>
<reference evidence="2 3" key="1">
    <citation type="submission" date="2024-07" db="EMBL/GenBank/DDBJ databases">
        <title>The genome sequence of type strain Sediminicola arcticus GDMCC 1.2805.</title>
        <authorList>
            <person name="Liu Y."/>
        </authorList>
    </citation>
    <scope>NUCLEOTIDE SEQUENCE [LARGE SCALE GENOMIC DNA]</scope>
    <source>
        <strain evidence="2 3">GDMCC 1.2805</strain>
    </source>
</reference>
<dbReference type="RefSeq" id="WP_354616132.1">
    <property type="nucleotide sequence ID" value="NZ_JBEXAE010000006.1"/>
</dbReference>
<organism evidence="2 3">
    <name type="scientific">Sediminicola arcticus</name>
    <dbReference type="NCBI Taxonomy" id="1574308"/>
    <lineage>
        <taxon>Bacteria</taxon>
        <taxon>Pseudomonadati</taxon>
        <taxon>Bacteroidota</taxon>
        <taxon>Flavobacteriia</taxon>
        <taxon>Flavobacteriales</taxon>
        <taxon>Flavobacteriaceae</taxon>
        <taxon>Sediminicola</taxon>
    </lineage>
</organism>
<dbReference type="PANTHER" id="PTHR43135:SF3">
    <property type="entry name" value="ALPHA-D-RIBOSE 1-METHYLPHOSPHONATE 5-TRIPHOSPHATE DIPHOSPHATASE"/>
    <property type="match status" value="1"/>
</dbReference>
<evidence type="ECO:0000313" key="3">
    <source>
        <dbReference type="Proteomes" id="UP001549799"/>
    </source>
</evidence>
<protein>
    <submittedName>
        <fullName evidence="2">Amidohydrolase family protein</fullName>
    </submittedName>
</protein>
<keyword evidence="3" id="KW-1185">Reference proteome</keyword>
<dbReference type="InterPro" id="IPR011059">
    <property type="entry name" value="Metal-dep_hydrolase_composite"/>
</dbReference>
<dbReference type="InterPro" id="IPR051781">
    <property type="entry name" value="Metallo-dep_Hydrolase"/>
</dbReference>
<dbReference type="Proteomes" id="UP001549799">
    <property type="component" value="Unassembled WGS sequence"/>
</dbReference>
<gene>
    <name evidence="2" type="ORF">ABXZ36_13120</name>
</gene>
<dbReference type="SUPFAM" id="SSF51338">
    <property type="entry name" value="Composite domain of metallo-dependent hydrolases"/>
    <property type="match status" value="1"/>
</dbReference>
<evidence type="ECO:0000259" key="1">
    <source>
        <dbReference type="Pfam" id="PF01979"/>
    </source>
</evidence>
<dbReference type="Gene3D" id="3.20.20.140">
    <property type="entry name" value="Metal-dependent hydrolases"/>
    <property type="match status" value="1"/>
</dbReference>
<dbReference type="Pfam" id="PF01979">
    <property type="entry name" value="Amidohydro_1"/>
    <property type="match status" value="1"/>
</dbReference>
<name>A0ABV2SWQ8_9FLAO</name>
<dbReference type="Gene3D" id="2.30.40.10">
    <property type="entry name" value="Urease, subunit C, domain 1"/>
    <property type="match status" value="1"/>
</dbReference>
<dbReference type="PANTHER" id="PTHR43135">
    <property type="entry name" value="ALPHA-D-RIBOSE 1-METHYLPHOSPHONATE 5-TRIPHOSPHATE DIPHOSPHATASE"/>
    <property type="match status" value="1"/>
</dbReference>
<dbReference type="EMBL" id="JBEXAE010000006">
    <property type="protein sequence ID" value="MET6991587.1"/>
    <property type="molecule type" value="Genomic_DNA"/>
</dbReference>